<organism evidence="2">
    <name type="scientific">Caenorhabditis remanei</name>
    <name type="common">Caenorhabditis vulgaris</name>
    <dbReference type="NCBI Taxonomy" id="31234"/>
    <lineage>
        <taxon>Eukaryota</taxon>
        <taxon>Metazoa</taxon>
        <taxon>Ecdysozoa</taxon>
        <taxon>Nematoda</taxon>
        <taxon>Chromadorea</taxon>
        <taxon>Rhabditida</taxon>
        <taxon>Rhabditina</taxon>
        <taxon>Rhabditomorpha</taxon>
        <taxon>Rhabditoidea</taxon>
        <taxon>Rhabditidae</taxon>
        <taxon>Peloderinae</taxon>
        <taxon>Caenorhabditis</taxon>
    </lineage>
</organism>
<sequence length="107" mass="12246">MSRVCYSQFVLTDCGPAVRYLTEEIVGNVPQYRVGILFLNPHPAVIRPFPLHANPFNAYPLDFQYLQQVNPQIFEGANVNILPEERPEAQQTSVIVKNPNHRKNQNN</sequence>
<name>E3MB49_CAERE</name>
<dbReference type="Proteomes" id="UP000008281">
    <property type="component" value="Unassembled WGS sequence"/>
</dbReference>
<dbReference type="GeneID" id="9809208"/>
<accession>E3MB49</accession>
<dbReference type="EMBL" id="DS268432">
    <property type="protein sequence ID" value="EFO97421.1"/>
    <property type="molecule type" value="Genomic_DNA"/>
</dbReference>
<evidence type="ECO:0000313" key="2">
    <source>
        <dbReference type="Proteomes" id="UP000008281"/>
    </source>
</evidence>
<dbReference type="AlphaFoldDB" id="E3MB49"/>
<gene>
    <name evidence="1" type="ORF">CRE_16700</name>
</gene>
<dbReference type="CTD" id="9809208"/>
<evidence type="ECO:0000313" key="1">
    <source>
        <dbReference type="EMBL" id="EFO97421.1"/>
    </source>
</evidence>
<dbReference type="KEGG" id="crq:GCK72_023378"/>
<dbReference type="HOGENOM" id="CLU_2212395_0_0_1"/>
<proteinExistence type="predicted"/>
<reference evidence="1" key="1">
    <citation type="submission" date="2007-07" db="EMBL/GenBank/DDBJ databases">
        <title>PCAP assembly of the Caenorhabditis remanei genome.</title>
        <authorList>
            <consortium name="The Caenorhabditis remanei Sequencing Consortium"/>
            <person name="Wilson R.K."/>
        </authorList>
    </citation>
    <scope>NUCLEOTIDE SEQUENCE [LARGE SCALE GENOMIC DNA]</scope>
    <source>
        <strain evidence="1">PB4641</strain>
    </source>
</reference>
<protein>
    <submittedName>
        <fullName evidence="1">Uncharacterized protein</fullName>
    </submittedName>
</protein>
<keyword evidence="2" id="KW-1185">Reference proteome</keyword>